<dbReference type="GO" id="GO:0003676">
    <property type="term" value="F:nucleic acid binding"/>
    <property type="evidence" value="ECO:0007669"/>
    <property type="project" value="InterPro"/>
</dbReference>
<dbReference type="Proteomes" id="UP000053097">
    <property type="component" value="Unassembled WGS sequence"/>
</dbReference>
<reference evidence="1 2" key="1">
    <citation type="journal article" date="2014" name="Curr. Biol.">
        <title>The genome of the clonal raider ant Cerapachys biroi.</title>
        <authorList>
            <person name="Oxley P.R."/>
            <person name="Ji L."/>
            <person name="Fetter-Pruneda I."/>
            <person name="McKenzie S.K."/>
            <person name="Li C."/>
            <person name="Hu H."/>
            <person name="Zhang G."/>
            <person name="Kronauer D.J."/>
        </authorList>
    </citation>
    <scope>NUCLEOTIDE SEQUENCE [LARGE SCALE GENOMIC DNA]</scope>
</reference>
<gene>
    <name evidence="1" type="ORF">X777_04052</name>
</gene>
<feature type="non-terminal residue" evidence="1">
    <location>
        <position position="264"/>
    </location>
</feature>
<sequence>MRFPNRRLPHKTIFRSTFQRLRETGSFALIPRTDGALASLQNEERSAAILQQFDNDPSSSVRRSAAELNTSSTTIWRTVRADGRYPYHFQRVQHLLPQDVCQRRLFSDWYLTQVNHNPEFSRKILWTDEAIFTRRGILNQRNSHLWLHENPHAIHEQHFQHEFRCNVWLGIIDDILIGLYFLPPRLNADTLLQFLNNDFYTLFEDVPLNMRRNSWFQLDGCPAHYGRSLRQWLNIHYPNRWIGRTGPVAWPTRSPDFTPLDFLL</sequence>
<accession>A0A026X2K1</accession>
<protein>
    <recommendedName>
        <fullName evidence="3">Tc1-like transposase DDE domain-containing protein</fullName>
    </recommendedName>
</protein>
<evidence type="ECO:0000313" key="2">
    <source>
        <dbReference type="Proteomes" id="UP000053097"/>
    </source>
</evidence>
<proteinExistence type="predicted"/>
<dbReference type="AlphaFoldDB" id="A0A026X2K1"/>
<dbReference type="PANTHER" id="PTHR47326:SF1">
    <property type="entry name" value="HTH PSQ-TYPE DOMAIN-CONTAINING PROTEIN"/>
    <property type="match status" value="1"/>
</dbReference>
<dbReference type="EMBL" id="KK107022">
    <property type="protein sequence ID" value="EZA62313.1"/>
    <property type="molecule type" value="Genomic_DNA"/>
</dbReference>
<name>A0A026X2K1_OOCBI</name>
<evidence type="ECO:0000313" key="1">
    <source>
        <dbReference type="EMBL" id="EZA62313.1"/>
    </source>
</evidence>
<dbReference type="OrthoDB" id="9986793at2759"/>
<dbReference type="PANTHER" id="PTHR47326">
    <property type="entry name" value="TRANSPOSABLE ELEMENT TC3 TRANSPOSASE-LIKE PROTEIN"/>
    <property type="match status" value="1"/>
</dbReference>
<organism evidence="1 2">
    <name type="scientific">Ooceraea biroi</name>
    <name type="common">Clonal raider ant</name>
    <name type="synonym">Cerapachys biroi</name>
    <dbReference type="NCBI Taxonomy" id="2015173"/>
    <lineage>
        <taxon>Eukaryota</taxon>
        <taxon>Metazoa</taxon>
        <taxon>Ecdysozoa</taxon>
        <taxon>Arthropoda</taxon>
        <taxon>Hexapoda</taxon>
        <taxon>Insecta</taxon>
        <taxon>Pterygota</taxon>
        <taxon>Neoptera</taxon>
        <taxon>Endopterygota</taxon>
        <taxon>Hymenoptera</taxon>
        <taxon>Apocrita</taxon>
        <taxon>Aculeata</taxon>
        <taxon>Formicoidea</taxon>
        <taxon>Formicidae</taxon>
        <taxon>Dorylinae</taxon>
        <taxon>Ooceraea</taxon>
    </lineage>
</organism>
<keyword evidence="2" id="KW-1185">Reference proteome</keyword>
<dbReference type="OMA" id="YTIEERI"/>
<dbReference type="Gene3D" id="3.30.420.10">
    <property type="entry name" value="Ribonuclease H-like superfamily/Ribonuclease H"/>
    <property type="match status" value="1"/>
</dbReference>
<dbReference type="InterPro" id="IPR036397">
    <property type="entry name" value="RNaseH_sf"/>
</dbReference>
<dbReference type="STRING" id="2015173.A0A026X2K1"/>
<evidence type="ECO:0008006" key="3">
    <source>
        <dbReference type="Google" id="ProtNLM"/>
    </source>
</evidence>